<dbReference type="SUPFAM" id="SSF48371">
    <property type="entry name" value="ARM repeat"/>
    <property type="match status" value="1"/>
</dbReference>
<evidence type="ECO:0000313" key="2">
    <source>
        <dbReference type="EMBL" id="SVP93295.1"/>
    </source>
</evidence>
<sequence>MESDVIDTLASYKPISDILGLEEDDECHIYKFNKAFQNGDIEKLVELCYSTTPIQKLENKLHTWAENPKTIGALSATQLSVYASKESIFIQPFPLIHNDLSQFIISDEPEFKDDILAANGIEALADLLKSEVNSKCCEEMYEQDVFPYLIKGMKSSLDPFRAACAQTCRNIYYLGIYFHFSYFNSDIKYRKEFMRLGGLVALVSLLNLSDDSDEMYLTQLEAIYHLEDFCMDGIEEIPELVEYVKASNALSKLQSLEKVHFQLNITFNNYIE</sequence>
<dbReference type="EMBL" id="UIVS01000003">
    <property type="protein sequence ID" value="SVP92491.1"/>
    <property type="molecule type" value="Genomic_DNA"/>
</dbReference>
<gene>
    <name evidence="2" type="ORF">TAT_000228600</name>
    <name evidence="1" type="ORF">TAV_000228700</name>
</gene>
<reference evidence="1" key="1">
    <citation type="submission" date="2018-07" db="EMBL/GenBank/DDBJ databases">
        <authorList>
            <person name="Quirk P.G."/>
            <person name="Krulwich T.A."/>
        </authorList>
    </citation>
    <scope>NUCLEOTIDE SEQUENCE</scope>
    <source>
        <strain evidence="1">Anand</strain>
    </source>
</reference>
<dbReference type="EMBL" id="UIVT01000003">
    <property type="protein sequence ID" value="SVP93295.1"/>
    <property type="molecule type" value="Genomic_DNA"/>
</dbReference>
<dbReference type="Gene3D" id="1.25.10.10">
    <property type="entry name" value="Leucine-rich Repeat Variant"/>
    <property type="match status" value="1"/>
</dbReference>
<name>A0A3B0N847_THEAN</name>
<dbReference type="VEuPathDB" id="PiroplasmaDB:TA05340"/>
<proteinExistence type="predicted"/>
<dbReference type="InterPro" id="IPR016024">
    <property type="entry name" value="ARM-type_fold"/>
</dbReference>
<evidence type="ECO:0000313" key="1">
    <source>
        <dbReference type="EMBL" id="SVP92491.1"/>
    </source>
</evidence>
<organism evidence="1">
    <name type="scientific">Theileria annulata</name>
    <dbReference type="NCBI Taxonomy" id="5874"/>
    <lineage>
        <taxon>Eukaryota</taxon>
        <taxon>Sar</taxon>
        <taxon>Alveolata</taxon>
        <taxon>Apicomplexa</taxon>
        <taxon>Aconoidasida</taxon>
        <taxon>Piroplasmida</taxon>
        <taxon>Theileriidae</taxon>
        <taxon>Theileria</taxon>
    </lineage>
</organism>
<protein>
    <submittedName>
        <fullName evidence="1">Uncharacterized protein</fullName>
    </submittedName>
</protein>
<accession>A0A3B0N847</accession>
<dbReference type="InterPro" id="IPR011989">
    <property type="entry name" value="ARM-like"/>
</dbReference>
<dbReference type="AlphaFoldDB" id="A0A3B0N847"/>